<dbReference type="InterPro" id="IPR013783">
    <property type="entry name" value="Ig-like_fold"/>
</dbReference>
<dbReference type="PANTHER" id="PTHR32305">
    <property type="match status" value="1"/>
</dbReference>
<dbReference type="PANTHER" id="PTHR32305:SF15">
    <property type="entry name" value="PROTEIN RHSA-RELATED"/>
    <property type="match status" value="1"/>
</dbReference>
<dbReference type="InterPro" id="IPR003961">
    <property type="entry name" value="FN3_dom"/>
</dbReference>
<dbReference type="Pfam" id="PF05593">
    <property type="entry name" value="RHS_repeat"/>
    <property type="match status" value="1"/>
</dbReference>
<dbReference type="Gene3D" id="2.60.40.10">
    <property type="entry name" value="Immunoglobulins"/>
    <property type="match status" value="5"/>
</dbReference>
<name>A0ABT6J551_9GAMM</name>
<keyword evidence="5" id="KW-1185">Reference proteome</keyword>
<dbReference type="SUPFAM" id="SSF49265">
    <property type="entry name" value="Fibronectin type III"/>
    <property type="match status" value="3"/>
</dbReference>
<evidence type="ECO:0000313" key="4">
    <source>
        <dbReference type="EMBL" id="MDH5821899.1"/>
    </source>
</evidence>
<dbReference type="SMART" id="SM00060">
    <property type="entry name" value="FN3"/>
    <property type="match status" value="4"/>
</dbReference>
<comment type="caution">
    <text evidence="4">The sequence shown here is derived from an EMBL/GenBank/DDBJ whole genome shotgun (WGS) entry which is preliminary data.</text>
</comment>
<proteinExistence type="predicted"/>
<evidence type="ECO:0000313" key="5">
    <source>
        <dbReference type="Proteomes" id="UP001156940"/>
    </source>
</evidence>
<organism evidence="4 5">
    <name type="scientific">Luteimonas endophytica</name>
    <dbReference type="NCBI Taxonomy" id="3042023"/>
    <lineage>
        <taxon>Bacteria</taxon>
        <taxon>Pseudomonadati</taxon>
        <taxon>Pseudomonadota</taxon>
        <taxon>Gammaproteobacteria</taxon>
        <taxon>Lysobacterales</taxon>
        <taxon>Lysobacteraceae</taxon>
        <taxon>Luteimonas</taxon>
    </lineage>
</organism>
<gene>
    <name evidence="4" type="ORF">QFW77_02675</name>
</gene>
<keyword evidence="2" id="KW-0732">Signal</keyword>
<dbReference type="InterPro" id="IPR031325">
    <property type="entry name" value="RHS_repeat"/>
</dbReference>
<dbReference type="EMBL" id="JARXRM010000012">
    <property type="protein sequence ID" value="MDH5821899.1"/>
    <property type="molecule type" value="Genomic_DNA"/>
</dbReference>
<dbReference type="Gene3D" id="2.180.10.10">
    <property type="entry name" value="RHS repeat-associated core"/>
    <property type="match status" value="2"/>
</dbReference>
<feature type="domain" description="Fibronectin type-III" evidence="3">
    <location>
        <begin position="900"/>
        <end position="989"/>
    </location>
</feature>
<dbReference type="InterPro" id="IPR056823">
    <property type="entry name" value="TEN-like_YD-shell"/>
</dbReference>
<feature type="chain" id="PRO_5046980837" evidence="2">
    <location>
        <begin position="50"/>
        <end position="1356"/>
    </location>
</feature>
<dbReference type="InterPro" id="IPR036116">
    <property type="entry name" value="FN3_sf"/>
</dbReference>
<dbReference type="NCBIfam" id="TIGR01643">
    <property type="entry name" value="YD_repeat_2x"/>
    <property type="match status" value="1"/>
</dbReference>
<evidence type="ECO:0000256" key="1">
    <source>
        <dbReference type="ARBA" id="ARBA00022737"/>
    </source>
</evidence>
<reference evidence="4 5" key="1">
    <citation type="submission" date="2023-04" db="EMBL/GenBank/DDBJ databases">
        <title>Luteimonas endophyticus RD2P54.</title>
        <authorList>
            <person name="Sun J.-Q."/>
        </authorList>
    </citation>
    <scope>NUCLEOTIDE SEQUENCE [LARGE SCALE GENOMIC DNA]</scope>
    <source>
        <strain evidence="4 5">RD2P54</strain>
    </source>
</reference>
<accession>A0ABT6J551</accession>
<sequence>MIGGSDSGSRNYGSARAQTQFDSATGVRTRRWAAWLLAALSLLPLAAQAQAQGAYSRTEVIVYEDNPSKWVLGQVAQVTCTASTPSSTYCNGGTNSVMSQTSFDATWSLPVTTKSFGRTVQTLGYDTTSSITSGQRGTVTSVTDGNNKVTTLGSWKRGIPQSIRYPATPEATAGATQTAVVNGHGWITSTTDENGFTTSYGYDDLGRIELIDYPDGDSVAWLDTTLAFEPVAGTEYGIGAGHWRQTIGTGNARKVSYFDALWRPLVVREYDTANVSATQRFSRFTYDHEGRVTFASYPGTSDALTAGTWTWYDALGRPTQVTQDSELGALTTTTEYLTGFKTRVTPPRGQSAGTTFQTTTSYLAWDQPTTELPVTIAHPAGAFTDIGRDVFGKPTSITRRNSTGSVALNRSYVYDAYQQLCKSVEPETGATIMAYDAAGNLAWSKSGATQTATNSCSTADIPAAQRTTRTYDGRNWLRTLSFPDGRGNQSWTYTRDGLPATINTQNSGSGDVVTNTYAYNKRRLIEGETFAVGSQLWALDYNYNPHGHLADHASLGVAVDLAPNALGQPTKAGIYAAAVSYYPNGGIKQFTYGNGIKHTLTQNARGLPVTSCDFAGSSCTASAVLRDSYDYDQHGNVAAISDGRTGNRGDRDMAYDALDRLTQAVSPMFGTANYTYTVLDNLQTVQVTAGPKARNHTYVYDARNQLANVTNTSGGATVIGLSYDAQGNLTNKNGVLYAFDQGNRLRQGASEQYRYDGHGRRVLSMRDGRNLYSVYGQDGTLRFQRDEHTGKTIDYVHLGGSLVAQVENAIALSTPTLTVPGSSMTGSYTISWGTSSLATKYQVQERLGTGSWVTIHDAAGNSRSVSGKAAGTWGYRVRACSPATCGSWSAEKTVAVQLSPTGVPTLIVPTSGPNGGFTVSWTAVPAADTYQLQERQGNGSWTSYPDSSALTRAISGKAAGSWSYQVRACNGAGCGGWSTIKSVNVLYPPAGPPTLMVPAASNSGGYTVSWNSVATADRYELEERPGAAAWTQIHNAAGTSKVLSGQTAGQWSYRVRACNLAGCSAYSAIATTAVVTGVPTLTAPASSTSGSYTVSWTAVTAAARYELAQRQDGGSWSKVHDAAAISKAFSGLANATYEYRVRGCVSTVCAGYSVIKPTVVIAGVPDVTAPATNATGNYTVSWTSVATATRYELEQRKNAGAWSKIHDAAARSRALSGQLSGTYDYRARACKGTTCGGWSAVDTTAVSAPPAVPTLTGPSFSYRNESYTLLWSASAGATSYQLQEDQRGQGFATIYTGTLTATTLQRNVLGTYTYRVRACNAAGCSAYSVVHVLALEPGCTFCRSALEPEPDPGDDE</sequence>
<dbReference type="PROSITE" id="PS50853">
    <property type="entry name" value="FN3"/>
    <property type="match status" value="1"/>
</dbReference>
<dbReference type="RefSeq" id="WP_280572701.1">
    <property type="nucleotide sequence ID" value="NZ_JARXRM010000012.1"/>
</dbReference>
<dbReference type="Pfam" id="PF25023">
    <property type="entry name" value="TEN_YD-shell"/>
    <property type="match status" value="1"/>
</dbReference>
<keyword evidence="1" id="KW-0677">Repeat</keyword>
<dbReference type="InterPro" id="IPR006530">
    <property type="entry name" value="YD"/>
</dbReference>
<evidence type="ECO:0000259" key="3">
    <source>
        <dbReference type="PROSITE" id="PS50853"/>
    </source>
</evidence>
<evidence type="ECO:0000256" key="2">
    <source>
        <dbReference type="SAM" id="SignalP"/>
    </source>
</evidence>
<protein>
    <submittedName>
        <fullName evidence="4">Wall-associated protein</fullName>
    </submittedName>
</protein>
<dbReference type="InterPro" id="IPR050708">
    <property type="entry name" value="T6SS_VgrG/RHS"/>
</dbReference>
<feature type="signal peptide" evidence="2">
    <location>
        <begin position="1"/>
        <end position="49"/>
    </location>
</feature>
<dbReference type="Proteomes" id="UP001156940">
    <property type="component" value="Unassembled WGS sequence"/>
</dbReference>